<dbReference type="InterPro" id="IPR036388">
    <property type="entry name" value="WH-like_DNA-bd_sf"/>
</dbReference>
<comment type="function">
    <text evidence="5">Modulates RecA activity.</text>
</comment>
<dbReference type="InterPro" id="IPR003783">
    <property type="entry name" value="Regulatory_RecX"/>
</dbReference>
<dbReference type="KEGG" id="gph:GEMMAAP_09960"/>
<dbReference type="Proteomes" id="UP000076404">
    <property type="component" value="Chromosome"/>
</dbReference>
<evidence type="ECO:0000256" key="2">
    <source>
        <dbReference type="ARBA" id="ARBA00009695"/>
    </source>
</evidence>
<reference evidence="9 10" key="1">
    <citation type="journal article" date="2014" name="Proc. Natl. Acad. Sci. U.S.A.">
        <title>Functional type 2 photosynthetic reaction centers found in the rare bacterial phylum Gemmatimonadetes.</title>
        <authorList>
            <person name="Zeng Y."/>
            <person name="Feng F."/>
            <person name="Medova H."/>
            <person name="Dean J."/>
            <person name="Koblizek M."/>
        </authorList>
    </citation>
    <scope>NUCLEOTIDE SEQUENCE [LARGE SCALE GENOMIC DNA]</scope>
    <source>
        <strain evidence="9 10">AP64</strain>
    </source>
</reference>
<dbReference type="OrthoDB" id="7066780at2"/>
<dbReference type="Pfam" id="PF21981">
    <property type="entry name" value="RecX_HTH3"/>
    <property type="match status" value="1"/>
</dbReference>
<proteinExistence type="inferred from homology"/>
<dbReference type="Pfam" id="PF21982">
    <property type="entry name" value="RecX_HTH1"/>
    <property type="match status" value="1"/>
</dbReference>
<dbReference type="RefSeq" id="WP_026850668.1">
    <property type="nucleotide sequence ID" value="NZ_CP011454.1"/>
</dbReference>
<organism evidence="9 10">
    <name type="scientific">Gemmatimonas phototrophica</name>
    <dbReference type="NCBI Taxonomy" id="1379270"/>
    <lineage>
        <taxon>Bacteria</taxon>
        <taxon>Pseudomonadati</taxon>
        <taxon>Gemmatimonadota</taxon>
        <taxon>Gemmatimonadia</taxon>
        <taxon>Gemmatimonadales</taxon>
        <taxon>Gemmatimonadaceae</taxon>
        <taxon>Gemmatimonas</taxon>
    </lineage>
</organism>
<evidence type="ECO:0000256" key="4">
    <source>
        <dbReference type="ARBA" id="ARBA00022490"/>
    </source>
</evidence>
<dbReference type="EMBL" id="CP011454">
    <property type="protein sequence ID" value="AMW05061.1"/>
    <property type="molecule type" value="Genomic_DNA"/>
</dbReference>
<dbReference type="Pfam" id="PF02631">
    <property type="entry name" value="RecX_HTH2"/>
    <property type="match status" value="1"/>
</dbReference>
<dbReference type="GO" id="GO:0005737">
    <property type="term" value="C:cytoplasm"/>
    <property type="evidence" value="ECO:0007669"/>
    <property type="project" value="UniProtKB-SubCell"/>
</dbReference>
<name>A0A143BKJ9_9BACT</name>
<keyword evidence="10" id="KW-1185">Reference proteome</keyword>
<evidence type="ECO:0000256" key="5">
    <source>
        <dbReference type="HAMAP-Rule" id="MF_01114"/>
    </source>
</evidence>
<evidence type="ECO:0000313" key="9">
    <source>
        <dbReference type="EMBL" id="AMW05061.1"/>
    </source>
</evidence>
<dbReference type="InterPro" id="IPR053924">
    <property type="entry name" value="RecX_HTH_2nd"/>
</dbReference>
<accession>A0A143BKJ9</accession>
<evidence type="ECO:0000259" key="7">
    <source>
        <dbReference type="Pfam" id="PF21981"/>
    </source>
</evidence>
<dbReference type="InterPro" id="IPR053926">
    <property type="entry name" value="RecX_HTH_1st"/>
</dbReference>
<dbReference type="AlphaFoldDB" id="A0A143BKJ9"/>
<evidence type="ECO:0000259" key="8">
    <source>
        <dbReference type="Pfam" id="PF21982"/>
    </source>
</evidence>
<dbReference type="PANTHER" id="PTHR33602:SF1">
    <property type="entry name" value="REGULATORY PROTEIN RECX FAMILY PROTEIN"/>
    <property type="match status" value="1"/>
</dbReference>
<feature type="domain" description="RecX second three-helical" evidence="6">
    <location>
        <begin position="114"/>
        <end position="153"/>
    </location>
</feature>
<dbReference type="eggNOG" id="COG2137">
    <property type="taxonomic scope" value="Bacteria"/>
</dbReference>
<reference evidence="9 10" key="2">
    <citation type="journal article" date="2016" name="Environ. Microbiol. Rep.">
        <title>Metagenomic evidence for the presence of phototrophic Gemmatimonadetes bacteria in diverse environments.</title>
        <authorList>
            <person name="Zeng Y."/>
            <person name="Baumbach J."/>
            <person name="Barbosa E.G."/>
            <person name="Azevedo V."/>
            <person name="Zhang C."/>
            <person name="Koblizek M."/>
        </authorList>
    </citation>
    <scope>NUCLEOTIDE SEQUENCE [LARGE SCALE GENOMIC DNA]</scope>
    <source>
        <strain evidence="9 10">AP64</strain>
    </source>
</reference>
<evidence type="ECO:0000259" key="6">
    <source>
        <dbReference type="Pfam" id="PF02631"/>
    </source>
</evidence>
<dbReference type="InterPro" id="IPR053925">
    <property type="entry name" value="RecX_HTH_3rd"/>
</dbReference>
<dbReference type="GO" id="GO:0006282">
    <property type="term" value="P:regulation of DNA repair"/>
    <property type="evidence" value="ECO:0007669"/>
    <property type="project" value="UniProtKB-UniRule"/>
</dbReference>
<dbReference type="PANTHER" id="PTHR33602">
    <property type="entry name" value="REGULATORY PROTEIN RECX FAMILY PROTEIN"/>
    <property type="match status" value="1"/>
</dbReference>
<evidence type="ECO:0000256" key="3">
    <source>
        <dbReference type="ARBA" id="ARBA00018111"/>
    </source>
</evidence>
<sequence>MTHSESLLLKELRESPRRPGRYLLSLSDGRQLVVGIGVMAETGLTRAGMPIEPTVLDRLLHEHVITDLADRALDYLARGRRTRRELEVRLRKRDATPAQIREALDRLEQSGVLSDEQVAQAEASARLRKGEAPARVKQQLRRKGVAGPTVSEAVADAMLEDGFDEEAACRAVAVRRARSLTAEDPAAAQRKLLGFLLRRGYGGTIARRIAKEVLHEGH</sequence>
<comment type="similarity">
    <text evidence="2 5">Belongs to the RecX family.</text>
</comment>
<dbReference type="STRING" id="1379270.GEMMAAP_09960"/>
<dbReference type="Gene3D" id="1.10.10.10">
    <property type="entry name" value="Winged helix-like DNA-binding domain superfamily/Winged helix DNA-binding domain"/>
    <property type="match status" value="2"/>
</dbReference>
<evidence type="ECO:0000313" key="10">
    <source>
        <dbReference type="Proteomes" id="UP000076404"/>
    </source>
</evidence>
<feature type="domain" description="RecX first three-helical" evidence="8">
    <location>
        <begin position="70"/>
        <end position="107"/>
    </location>
</feature>
<gene>
    <name evidence="5" type="primary">recX</name>
    <name evidence="9" type="ORF">GEMMAAP_09960</name>
</gene>
<evidence type="ECO:0000256" key="1">
    <source>
        <dbReference type="ARBA" id="ARBA00004496"/>
    </source>
</evidence>
<protein>
    <recommendedName>
        <fullName evidence="3 5">Regulatory protein RecX</fullName>
    </recommendedName>
</protein>
<keyword evidence="4 5" id="KW-0963">Cytoplasm</keyword>
<comment type="subcellular location">
    <subcellularLocation>
        <location evidence="1 5">Cytoplasm</location>
    </subcellularLocation>
</comment>
<dbReference type="HAMAP" id="MF_01114">
    <property type="entry name" value="RecX"/>
    <property type="match status" value="1"/>
</dbReference>
<feature type="domain" description="RecX third three-helical" evidence="7">
    <location>
        <begin position="164"/>
        <end position="208"/>
    </location>
</feature>